<organism evidence="2 3">
    <name type="scientific">Fulvivirga imtechensis AK7</name>
    <dbReference type="NCBI Taxonomy" id="1237149"/>
    <lineage>
        <taxon>Bacteria</taxon>
        <taxon>Pseudomonadati</taxon>
        <taxon>Bacteroidota</taxon>
        <taxon>Cytophagia</taxon>
        <taxon>Cytophagales</taxon>
        <taxon>Fulvivirgaceae</taxon>
        <taxon>Fulvivirga</taxon>
    </lineage>
</organism>
<evidence type="ECO:0000256" key="1">
    <source>
        <dbReference type="SAM" id="Phobius"/>
    </source>
</evidence>
<protein>
    <submittedName>
        <fullName evidence="2">Uncharacterized protein</fullName>
    </submittedName>
</protein>
<keyword evidence="1" id="KW-1133">Transmembrane helix</keyword>
<dbReference type="Proteomes" id="UP000011135">
    <property type="component" value="Unassembled WGS sequence"/>
</dbReference>
<keyword evidence="3" id="KW-1185">Reference proteome</keyword>
<dbReference type="EMBL" id="AMZN01000139">
    <property type="protein sequence ID" value="ELR68135.1"/>
    <property type="molecule type" value="Genomic_DNA"/>
</dbReference>
<sequence length="41" mass="4727">MTTGFIQKKLLIKKALLKGFDIYWLCCTHLLFCVLGIVLKI</sequence>
<keyword evidence="1" id="KW-0812">Transmembrane</keyword>
<evidence type="ECO:0000313" key="3">
    <source>
        <dbReference type="Proteomes" id="UP000011135"/>
    </source>
</evidence>
<evidence type="ECO:0000313" key="2">
    <source>
        <dbReference type="EMBL" id="ELR68135.1"/>
    </source>
</evidence>
<accession>L8JH34</accession>
<feature type="transmembrane region" description="Helical" evidence="1">
    <location>
        <begin position="20"/>
        <end position="39"/>
    </location>
</feature>
<name>L8JH34_9BACT</name>
<dbReference type="AlphaFoldDB" id="L8JH34"/>
<proteinExistence type="predicted"/>
<reference evidence="2 3" key="1">
    <citation type="submission" date="2012-12" db="EMBL/GenBank/DDBJ databases">
        <title>Genome assembly of Fulvivirga imtechensis AK7.</title>
        <authorList>
            <person name="Nupur N."/>
            <person name="Khatri I."/>
            <person name="Kumar R."/>
            <person name="Subramanian S."/>
            <person name="Pinnaka A."/>
        </authorList>
    </citation>
    <scope>NUCLEOTIDE SEQUENCE [LARGE SCALE GENOMIC DNA]</scope>
    <source>
        <strain evidence="2 3">AK7</strain>
    </source>
</reference>
<gene>
    <name evidence="2" type="ORF">C900_00711</name>
</gene>
<keyword evidence="1" id="KW-0472">Membrane</keyword>
<comment type="caution">
    <text evidence="2">The sequence shown here is derived from an EMBL/GenBank/DDBJ whole genome shotgun (WGS) entry which is preliminary data.</text>
</comment>